<dbReference type="PANTHER" id="PTHR44835:SF1">
    <property type="entry name" value="PROTEIN O-GLCNAC TRANSFERASE"/>
    <property type="match status" value="1"/>
</dbReference>
<accession>A0A382R208</accession>
<dbReference type="AlphaFoldDB" id="A0A382R208"/>
<evidence type="ECO:0000313" key="9">
    <source>
        <dbReference type="EMBL" id="SVC91165.1"/>
    </source>
</evidence>
<feature type="non-terminal residue" evidence="9">
    <location>
        <position position="1"/>
    </location>
</feature>
<dbReference type="SMART" id="SM00028">
    <property type="entry name" value="TPR"/>
    <property type="match status" value="2"/>
</dbReference>
<proteinExistence type="inferred from homology"/>
<keyword evidence="4" id="KW-0328">Glycosyltransferase</keyword>
<dbReference type="EMBL" id="UINC01118199">
    <property type="protein sequence ID" value="SVC91165.1"/>
    <property type="molecule type" value="Genomic_DNA"/>
</dbReference>
<keyword evidence="5" id="KW-0808">Transferase</keyword>
<gene>
    <name evidence="9" type="ORF">METZ01_LOCUS344019</name>
</gene>
<evidence type="ECO:0000256" key="6">
    <source>
        <dbReference type="ARBA" id="ARBA00022737"/>
    </source>
</evidence>
<dbReference type="InterPro" id="IPR051939">
    <property type="entry name" value="Glycosyltr_41/O-GlcNAc_trsf"/>
</dbReference>
<dbReference type="InterPro" id="IPR019734">
    <property type="entry name" value="TPR_rpt"/>
</dbReference>
<evidence type="ECO:0000259" key="8">
    <source>
        <dbReference type="Pfam" id="PF13844"/>
    </source>
</evidence>
<evidence type="ECO:0000256" key="1">
    <source>
        <dbReference type="ARBA" id="ARBA00004922"/>
    </source>
</evidence>
<reference evidence="9" key="1">
    <citation type="submission" date="2018-05" db="EMBL/GenBank/DDBJ databases">
        <authorList>
            <person name="Lanie J.A."/>
            <person name="Ng W.-L."/>
            <person name="Kazmierczak K.M."/>
            <person name="Andrzejewski T.M."/>
            <person name="Davidsen T.M."/>
            <person name="Wayne K.J."/>
            <person name="Tettelin H."/>
            <person name="Glass J.I."/>
            <person name="Rusch D."/>
            <person name="Podicherti R."/>
            <person name="Tsui H.-C.T."/>
            <person name="Winkler M.E."/>
        </authorList>
    </citation>
    <scope>NUCLEOTIDE SEQUENCE</scope>
</reference>
<name>A0A382R208_9ZZZZ</name>
<dbReference type="UniPathway" id="UPA00378"/>
<feature type="non-terminal residue" evidence="9">
    <location>
        <position position="326"/>
    </location>
</feature>
<keyword evidence="6" id="KW-0677">Repeat</keyword>
<dbReference type="InterPro" id="IPR029489">
    <property type="entry name" value="OGT/SEC/SPY_C"/>
</dbReference>
<organism evidence="9">
    <name type="scientific">marine metagenome</name>
    <dbReference type="NCBI Taxonomy" id="408172"/>
    <lineage>
        <taxon>unclassified sequences</taxon>
        <taxon>metagenomes</taxon>
        <taxon>ecological metagenomes</taxon>
    </lineage>
</organism>
<dbReference type="PANTHER" id="PTHR44835">
    <property type="entry name" value="UDP-N-ACETYLGLUCOSAMINE--PEPTIDE N-ACETYLGLUCOSAMINYLTRANSFERASE SPINDLY-RELATED"/>
    <property type="match status" value="1"/>
</dbReference>
<dbReference type="GO" id="GO:0097363">
    <property type="term" value="F:protein O-acetylglucosaminyltransferase activity"/>
    <property type="evidence" value="ECO:0007669"/>
    <property type="project" value="UniProtKB-EC"/>
</dbReference>
<dbReference type="Gene3D" id="3.40.50.11380">
    <property type="match status" value="1"/>
</dbReference>
<evidence type="ECO:0000256" key="4">
    <source>
        <dbReference type="ARBA" id="ARBA00022676"/>
    </source>
</evidence>
<evidence type="ECO:0000256" key="3">
    <source>
        <dbReference type="ARBA" id="ARBA00011970"/>
    </source>
</evidence>
<dbReference type="PROSITE" id="PS50293">
    <property type="entry name" value="TPR_REGION"/>
    <property type="match status" value="2"/>
</dbReference>
<comment type="pathway">
    <text evidence="1">Protein modification; protein glycosylation.</text>
</comment>
<comment type="similarity">
    <text evidence="2">Belongs to the glycosyltransferase 41 family. O-GlcNAc transferase subfamily.</text>
</comment>
<keyword evidence="7" id="KW-0802">TPR repeat</keyword>
<sequence length="326" mass="38368">KNPKDFRGYYSLGNLFKKKQKFEEAIKYYNKAIYANSKDFASYNNLANIYQEQGQYRLAINNYKKAIKINPKLLSTYSNYIYSLNFFEHFNYNEFLEVIKKFKKNIPKLKFNQNIKKNNLNKKIKIGFVSGDFGIHPVSFFLIDLIDKINKKKFNLFAYSNSERNDSMTNELKKKFSSWIQVNNMNDETLIKIIKKDNIDILFDLSGHTGYNRLSIFVNRAAPIQITWLGYNASTGLSEIDYIIVDPHVISDKEKKLFSEKLLFMPKTFQNIKIKENVKILGKNENKKDVIFGCFNRFSKINDEVINIWSKILEKNKSAKIFLKSK</sequence>
<dbReference type="Pfam" id="PF00515">
    <property type="entry name" value="TPR_1"/>
    <property type="match status" value="2"/>
</dbReference>
<dbReference type="EC" id="2.4.1.255" evidence="3"/>
<dbReference type="Gene3D" id="1.25.40.10">
    <property type="entry name" value="Tetratricopeptide repeat domain"/>
    <property type="match status" value="1"/>
</dbReference>
<protein>
    <recommendedName>
        <fullName evidence="3">protein O-GlcNAc transferase</fullName>
        <ecNumber evidence="3">2.4.1.255</ecNumber>
    </recommendedName>
</protein>
<evidence type="ECO:0000256" key="5">
    <source>
        <dbReference type="ARBA" id="ARBA00022679"/>
    </source>
</evidence>
<dbReference type="InterPro" id="IPR011990">
    <property type="entry name" value="TPR-like_helical_dom_sf"/>
</dbReference>
<dbReference type="Gene3D" id="3.40.50.2000">
    <property type="entry name" value="Glycogen Phosphorylase B"/>
    <property type="match status" value="1"/>
</dbReference>
<dbReference type="Pfam" id="PF13844">
    <property type="entry name" value="Glyco_transf_41"/>
    <property type="match status" value="1"/>
</dbReference>
<evidence type="ECO:0000256" key="7">
    <source>
        <dbReference type="ARBA" id="ARBA00022803"/>
    </source>
</evidence>
<dbReference type="PROSITE" id="PS50005">
    <property type="entry name" value="TPR"/>
    <property type="match status" value="2"/>
</dbReference>
<dbReference type="SUPFAM" id="SSF48452">
    <property type="entry name" value="TPR-like"/>
    <property type="match status" value="1"/>
</dbReference>
<feature type="domain" description="O-GlcNAc transferase C-terminal" evidence="8">
    <location>
        <begin position="108"/>
        <end position="269"/>
    </location>
</feature>
<evidence type="ECO:0000256" key="2">
    <source>
        <dbReference type="ARBA" id="ARBA00005386"/>
    </source>
</evidence>